<protein>
    <submittedName>
        <fullName evidence="3">Uncharacterized protein</fullName>
    </submittedName>
</protein>
<dbReference type="EMBL" id="FWXV01000001">
    <property type="protein sequence ID" value="SMC58384.1"/>
    <property type="molecule type" value="Genomic_DNA"/>
</dbReference>
<sequence length="134" mass="13843">MTARRLLLLLVAAVLVSLGFAANETESVVGAVPPPAQETGHPAASAPAERQSGTETVALEQSVVNAVPPVREVGRLAADPGLLKVHSVAEMADAPSTEPELVRLGGQNEDVLRVSRVAALAVADDRGPPVRQVF</sequence>
<gene>
    <name evidence="3" type="ORF">SAMN05661093_00693</name>
</gene>
<organism evidence="3 4">
    <name type="scientific">Kibdelosporangium aridum</name>
    <dbReference type="NCBI Taxonomy" id="2030"/>
    <lineage>
        <taxon>Bacteria</taxon>
        <taxon>Bacillati</taxon>
        <taxon>Actinomycetota</taxon>
        <taxon>Actinomycetes</taxon>
        <taxon>Pseudonocardiales</taxon>
        <taxon>Pseudonocardiaceae</taxon>
        <taxon>Kibdelosporangium</taxon>
    </lineage>
</organism>
<dbReference type="Proteomes" id="UP000192674">
    <property type="component" value="Unassembled WGS sequence"/>
</dbReference>
<reference evidence="3 4" key="1">
    <citation type="submission" date="2017-04" db="EMBL/GenBank/DDBJ databases">
        <authorList>
            <person name="Afonso C.L."/>
            <person name="Miller P.J."/>
            <person name="Scott M.A."/>
            <person name="Spackman E."/>
            <person name="Goraichik I."/>
            <person name="Dimitrov K.M."/>
            <person name="Suarez D.L."/>
            <person name="Swayne D.E."/>
        </authorList>
    </citation>
    <scope>NUCLEOTIDE SEQUENCE [LARGE SCALE GENOMIC DNA]</scope>
    <source>
        <strain evidence="3 4">DSM 43828</strain>
    </source>
</reference>
<keyword evidence="2" id="KW-0732">Signal</keyword>
<feature type="chain" id="PRO_5013343217" evidence="2">
    <location>
        <begin position="22"/>
        <end position="134"/>
    </location>
</feature>
<evidence type="ECO:0000313" key="3">
    <source>
        <dbReference type="EMBL" id="SMC58384.1"/>
    </source>
</evidence>
<proteinExistence type="predicted"/>
<evidence type="ECO:0000256" key="2">
    <source>
        <dbReference type="SAM" id="SignalP"/>
    </source>
</evidence>
<feature type="region of interest" description="Disordered" evidence="1">
    <location>
        <begin position="31"/>
        <end position="55"/>
    </location>
</feature>
<dbReference type="RefSeq" id="WP_084424518.1">
    <property type="nucleotide sequence ID" value="NZ_FWXV01000001.1"/>
</dbReference>
<dbReference type="AlphaFoldDB" id="A0A1W2ACL3"/>
<feature type="signal peptide" evidence="2">
    <location>
        <begin position="1"/>
        <end position="21"/>
    </location>
</feature>
<accession>A0A1W2ACL3</accession>
<dbReference type="OrthoDB" id="3629317at2"/>
<evidence type="ECO:0000256" key="1">
    <source>
        <dbReference type="SAM" id="MobiDB-lite"/>
    </source>
</evidence>
<evidence type="ECO:0000313" key="4">
    <source>
        <dbReference type="Proteomes" id="UP000192674"/>
    </source>
</evidence>
<keyword evidence="4" id="KW-1185">Reference proteome</keyword>
<name>A0A1W2ACL3_KIBAR</name>